<accession>A0A1H2BQA8</accession>
<feature type="transmembrane region" description="Helical" evidence="1">
    <location>
        <begin position="39"/>
        <end position="60"/>
    </location>
</feature>
<keyword evidence="3" id="KW-1185">Reference proteome</keyword>
<name>A0A1H2BQA8_9BRAD</name>
<feature type="transmembrane region" description="Helical" evidence="1">
    <location>
        <begin position="206"/>
        <end position="226"/>
    </location>
</feature>
<feature type="transmembrane region" description="Helical" evidence="1">
    <location>
        <begin position="182"/>
        <end position="200"/>
    </location>
</feature>
<evidence type="ECO:0000256" key="1">
    <source>
        <dbReference type="SAM" id="Phobius"/>
    </source>
</evidence>
<gene>
    <name evidence="2" type="ORF">SAMN05444158_7413</name>
</gene>
<dbReference type="Proteomes" id="UP000243904">
    <property type="component" value="Chromosome I"/>
</dbReference>
<dbReference type="InterPro" id="IPR025333">
    <property type="entry name" value="DUF4239"/>
</dbReference>
<protein>
    <recommendedName>
        <fullName evidence="4">DUF4239 domain-containing protein</fullName>
    </recommendedName>
</protein>
<evidence type="ECO:0000313" key="2">
    <source>
        <dbReference type="EMBL" id="SDT60222.1"/>
    </source>
</evidence>
<dbReference type="EMBL" id="LT629750">
    <property type="protein sequence ID" value="SDT60222.1"/>
    <property type="molecule type" value="Genomic_DNA"/>
</dbReference>
<evidence type="ECO:0008006" key="4">
    <source>
        <dbReference type="Google" id="ProtNLM"/>
    </source>
</evidence>
<dbReference type="AlphaFoldDB" id="A0A1H2BQA8"/>
<proteinExistence type="predicted"/>
<reference evidence="3" key="1">
    <citation type="submission" date="2016-10" db="EMBL/GenBank/DDBJ databases">
        <authorList>
            <person name="Varghese N."/>
            <person name="Submissions S."/>
        </authorList>
    </citation>
    <scope>NUCLEOTIDE SEQUENCE [LARGE SCALE GENOMIC DNA]</scope>
    <source>
        <strain evidence="3">GAS369</strain>
    </source>
</reference>
<keyword evidence="1" id="KW-0812">Transmembrane</keyword>
<keyword evidence="1" id="KW-1133">Transmembrane helix</keyword>
<sequence length="252" mass="27640">MFTGIGLFAFCCIFGAGVAGLLLQKIIPQGQRTDATQRMVQTTMNVVAIVAALVLGLLIASTKKSFDTRSKEIEEFSANLTLLDRELQHFGAEQNDTRSLLRDFTAGKIAQTWPAERGTPPAMDHAQTVKMLDDIEDRLRSLTPTTEVQRAARSSALQLAGELKRTSRLLAVQESSRTPRPFLIVVVFWLSLLFLSYAIFAPFNGIILATIIAGAFSVSMAVNLIVDMDHPFAGFIRVSPAPMQQALENMKP</sequence>
<feature type="transmembrane region" description="Helical" evidence="1">
    <location>
        <begin position="7"/>
        <end position="27"/>
    </location>
</feature>
<organism evidence="2 3">
    <name type="scientific">Bradyrhizobium canariense</name>
    <dbReference type="NCBI Taxonomy" id="255045"/>
    <lineage>
        <taxon>Bacteria</taxon>
        <taxon>Pseudomonadati</taxon>
        <taxon>Pseudomonadota</taxon>
        <taxon>Alphaproteobacteria</taxon>
        <taxon>Hyphomicrobiales</taxon>
        <taxon>Nitrobacteraceae</taxon>
        <taxon>Bradyrhizobium</taxon>
    </lineage>
</organism>
<evidence type="ECO:0000313" key="3">
    <source>
        <dbReference type="Proteomes" id="UP000243904"/>
    </source>
</evidence>
<dbReference type="Pfam" id="PF14023">
    <property type="entry name" value="Bestrophin-like"/>
    <property type="match status" value="1"/>
</dbReference>
<keyword evidence="1" id="KW-0472">Membrane</keyword>